<keyword evidence="2 4" id="KW-0663">Pyridoxal phosphate</keyword>
<sequence>MTVTGPVPEPIYAEIDLTSIANNTRILKEHAGSARLMAVVKANAYGHGAEKVARTALSNGASWLGVARLSEAVTLREAGIEAPILIFGYTPEAGVPHLIRYALRQTVLDADHARALSRAAEKTGAQISCHIKVDTGMGRVGFDAVEGECRDAARRCAEAISEVVTLPGIHAEGIFTHFATADEADLSSAQEQLVRFSTVLSQLEAKGLFFEVRHAANSAGILSLPDSRFDMVRGGISLYGMNPSPVVRADLKGVRPAMSVKGCIAQVKRVKKGCSVSYGATWKAREETVVATVPCGYGDGYPRLLSGRGRMLVRGQSASILGRVCMDMTMIDVTGIEGVQVGDEVVMMGRQGDAVVSADEIAETVGTINYEVTCMVSSRVPRVYRS</sequence>
<comment type="cofactor">
    <cofactor evidence="1 4">
        <name>pyridoxal 5'-phosphate</name>
        <dbReference type="ChEBI" id="CHEBI:597326"/>
    </cofactor>
</comment>
<dbReference type="InterPro" id="IPR020622">
    <property type="entry name" value="Ala_racemase_pyridoxalP-BS"/>
</dbReference>
<dbReference type="InterPro" id="IPR001608">
    <property type="entry name" value="Ala_racemase_N"/>
</dbReference>
<evidence type="ECO:0000256" key="1">
    <source>
        <dbReference type="ARBA" id="ARBA00001933"/>
    </source>
</evidence>
<name>A0ABM7PHV2_9BACT</name>
<evidence type="ECO:0000256" key="4">
    <source>
        <dbReference type="HAMAP-Rule" id="MF_01201"/>
    </source>
</evidence>
<keyword evidence="7" id="KW-1185">Reference proteome</keyword>
<dbReference type="Gene3D" id="2.40.37.10">
    <property type="entry name" value="Lyase, Ornithine Decarboxylase, Chain A, domain 1"/>
    <property type="match status" value="1"/>
</dbReference>
<feature type="active site" description="Proton acceptor; specific for D-alanine" evidence="4">
    <location>
        <position position="41"/>
    </location>
</feature>
<comment type="function">
    <text evidence="4">Catalyzes the interconversion of L-alanine and D-alanine. May also act on other amino acids.</text>
</comment>
<dbReference type="PRINTS" id="PR00992">
    <property type="entry name" value="ALARACEMASE"/>
</dbReference>
<dbReference type="Proteomes" id="UP001320148">
    <property type="component" value="Chromosome"/>
</dbReference>
<keyword evidence="3 4" id="KW-0413">Isomerase</keyword>
<reference evidence="6 7" key="1">
    <citation type="submission" date="2021-02" db="EMBL/GenBank/DDBJ databases">
        <title>Complete genome of Desulfoluna sp. strain ASN36.</title>
        <authorList>
            <person name="Takahashi A."/>
            <person name="Kojima H."/>
            <person name="Fukui M."/>
        </authorList>
    </citation>
    <scope>NUCLEOTIDE SEQUENCE [LARGE SCALE GENOMIC DNA]</scope>
    <source>
        <strain evidence="6 7">ASN36</strain>
    </source>
</reference>
<dbReference type="NCBIfam" id="TIGR00492">
    <property type="entry name" value="alr"/>
    <property type="match status" value="1"/>
</dbReference>
<proteinExistence type="inferred from homology"/>
<dbReference type="PANTHER" id="PTHR30511:SF0">
    <property type="entry name" value="ALANINE RACEMASE, CATABOLIC-RELATED"/>
    <property type="match status" value="1"/>
</dbReference>
<organism evidence="6 7">
    <name type="scientific">Desulfoluna limicola</name>
    <dbReference type="NCBI Taxonomy" id="2810562"/>
    <lineage>
        <taxon>Bacteria</taxon>
        <taxon>Pseudomonadati</taxon>
        <taxon>Thermodesulfobacteriota</taxon>
        <taxon>Desulfobacteria</taxon>
        <taxon>Desulfobacterales</taxon>
        <taxon>Desulfolunaceae</taxon>
        <taxon>Desulfoluna</taxon>
    </lineage>
</organism>
<evidence type="ECO:0000256" key="2">
    <source>
        <dbReference type="ARBA" id="ARBA00022898"/>
    </source>
</evidence>
<comment type="catalytic activity">
    <reaction evidence="4">
        <text>L-alanine = D-alanine</text>
        <dbReference type="Rhea" id="RHEA:20249"/>
        <dbReference type="ChEBI" id="CHEBI:57416"/>
        <dbReference type="ChEBI" id="CHEBI:57972"/>
        <dbReference type="EC" id="5.1.1.1"/>
    </reaction>
</comment>
<accession>A0ABM7PHV2</accession>
<comment type="similarity">
    <text evidence="4">Belongs to the alanine racemase family.</text>
</comment>
<gene>
    <name evidence="6" type="ORF">DSLASN_28020</name>
</gene>
<comment type="pathway">
    <text evidence="4">Amino-acid biosynthesis; D-alanine biosynthesis; D-alanine from L-alanine: step 1/1.</text>
</comment>
<dbReference type="InterPro" id="IPR000821">
    <property type="entry name" value="Ala_racemase"/>
</dbReference>
<evidence type="ECO:0000313" key="6">
    <source>
        <dbReference type="EMBL" id="BCS97170.1"/>
    </source>
</evidence>
<dbReference type="HAMAP" id="MF_01201">
    <property type="entry name" value="Ala_racemase"/>
    <property type="match status" value="1"/>
</dbReference>
<dbReference type="SUPFAM" id="SSF50621">
    <property type="entry name" value="Alanine racemase C-terminal domain-like"/>
    <property type="match status" value="1"/>
</dbReference>
<dbReference type="Gene3D" id="3.20.20.10">
    <property type="entry name" value="Alanine racemase"/>
    <property type="match status" value="1"/>
</dbReference>
<dbReference type="InterPro" id="IPR009006">
    <property type="entry name" value="Ala_racemase/Decarboxylase_C"/>
</dbReference>
<feature type="modified residue" description="N6-(pyridoxal phosphate)lysine" evidence="4">
    <location>
        <position position="41"/>
    </location>
</feature>
<dbReference type="PANTHER" id="PTHR30511">
    <property type="entry name" value="ALANINE RACEMASE"/>
    <property type="match status" value="1"/>
</dbReference>
<dbReference type="InterPro" id="IPR011079">
    <property type="entry name" value="Ala_racemase_C"/>
</dbReference>
<dbReference type="EMBL" id="AP024488">
    <property type="protein sequence ID" value="BCS97170.1"/>
    <property type="molecule type" value="Genomic_DNA"/>
</dbReference>
<feature type="binding site" evidence="4">
    <location>
        <position position="326"/>
    </location>
    <ligand>
        <name>substrate</name>
    </ligand>
</feature>
<dbReference type="SMART" id="SM01005">
    <property type="entry name" value="Ala_racemase_C"/>
    <property type="match status" value="1"/>
</dbReference>
<feature type="domain" description="Alanine racemase C-terminal" evidence="5">
    <location>
        <begin position="257"/>
        <end position="385"/>
    </location>
</feature>
<feature type="binding site" evidence="4">
    <location>
        <position position="139"/>
    </location>
    <ligand>
        <name>substrate</name>
    </ligand>
</feature>
<dbReference type="InterPro" id="IPR029066">
    <property type="entry name" value="PLP-binding_barrel"/>
</dbReference>
<protein>
    <recommendedName>
        <fullName evidence="4">Alanine racemase</fullName>
        <ecNumber evidence="4">5.1.1.1</ecNumber>
    </recommendedName>
</protein>
<dbReference type="RefSeq" id="WP_236888592.1">
    <property type="nucleotide sequence ID" value="NZ_AP024488.1"/>
</dbReference>
<evidence type="ECO:0000313" key="7">
    <source>
        <dbReference type="Proteomes" id="UP001320148"/>
    </source>
</evidence>
<dbReference type="PROSITE" id="PS00395">
    <property type="entry name" value="ALANINE_RACEMASE"/>
    <property type="match status" value="1"/>
</dbReference>
<dbReference type="CDD" id="cd00430">
    <property type="entry name" value="PLPDE_III_AR"/>
    <property type="match status" value="1"/>
</dbReference>
<dbReference type="EC" id="5.1.1.1" evidence="4"/>
<dbReference type="SUPFAM" id="SSF51419">
    <property type="entry name" value="PLP-binding barrel"/>
    <property type="match status" value="1"/>
</dbReference>
<dbReference type="Pfam" id="PF01168">
    <property type="entry name" value="Ala_racemase_N"/>
    <property type="match status" value="1"/>
</dbReference>
<evidence type="ECO:0000259" key="5">
    <source>
        <dbReference type="SMART" id="SM01005"/>
    </source>
</evidence>
<dbReference type="Pfam" id="PF00842">
    <property type="entry name" value="Ala_racemase_C"/>
    <property type="match status" value="1"/>
</dbReference>
<feature type="active site" description="Proton acceptor; specific for L-alanine" evidence="4">
    <location>
        <position position="278"/>
    </location>
</feature>
<evidence type="ECO:0000256" key="3">
    <source>
        <dbReference type="ARBA" id="ARBA00023235"/>
    </source>
</evidence>